<dbReference type="SUPFAM" id="SSF56801">
    <property type="entry name" value="Acetyl-CoA synthetase-like"/>
    <property type="match status" value="1"/>
</dbReference>
<feature type="domain" description="AMP-binding enzyme C-terminal" evidence="6">
    <location>
        <begin position="444"/>
        <end position="518"/>
    </location>
</feature>
<dbReference type="Pfam" id="PF00501">
    <property type="entry name" value="AMP-binding"/>
    <property type="match status" value="1"/>
</dbReference>
<reference evidence="7 8" key="1">
    <citation type="submission" date="2019-11" db="EMBL/GenBank/DDBJ databases">
        <authorList>
            <person name="Jiang L.-Q."/>
        </authorList>
    </citation>
    <scope>NUCLEOTIDE SEQUENCE [LARGE SCALE GENOMIC DNA]</scope>
    <source>
        <strain evidence="7 8">YIM 132087</strain>
    </source>
</reference>
<evidence type="ECO:0000256" key="4">
    <source>
        <dbReference type="ARBA" id="ARBA00022840"/>
    </source>
</evidence>
<dbReference type="RefSeq" id="WP_154768265.1">
    <property type="nucleotide sequence ID" value="NZ_WLYK01000002.1"/>
</dbReference>
<evidence type="ECO:0000259" key="5">
    <source>
        <dbReference type="Pfam" id="PF00501"/>
    </source>
</evidence>
<dbReference type="PANTHER" id="PTHR24096:SF149">
    <property type="entry name" value="AMP-BINDING DOMAIN-CONTAINING PROTEIN-RELATED"/>
    <property type="match status" value="1"/>
</dbReference>
<dbReference type="EMBL" id="WLYK01000002">
    <property type="protein sequence ID" value="MTD14269.1"/>
    <property type="molecule type" value="Genomic_DNA"/>
</dbReference>
<organism evidence="7 8">
    <name type="scientific">Nakamurella alba</name>
    <dbReference type="NCBI Taxonomy" id="2665158"/>
    <lineage>
        <taxon>Bacteria</taxon>
        <taxon>Bacillati</taxon>
        <taxon>Actinomycetota</taxon>
        <taxon>Actinomycetes</taxon>
        <taxon>Nakamurellales</taxon>
        <taxon>Nakamurellaceae</taxon>
        <taxon>Nakamurella</taxon>
    </lineage>
</organism>
<keyword evidence="2" id="KW-0436">Ligase</keyword>
<evidence type="ECO:0000256" key="1">
    <source>
        <dbReference type="ARBA" id="ARBA00006432"/>
    </source>
</evidence>
<proteinExistence type="inferred from homology"/>
<keyword evidence="4" id="KW-0067">ATP-binding</keyword>
<evidence type="ECO:0000313" key="7">
    <source>
        <dbReference type="EMBL" id="MTD14269.1"/>
    </source>
</evidence>
<dbReference type="Proteomes" id="UP000460221">
    <property type="component" value="Unassembled WGS sequence"/>
</dbReference>
<feature type="domain" description="AMP-dependent synthetase/ligase" evidence="5">
    <location>
        <begin position="26"/>
        <end position="393"/>
    </location>
</feature>
<evidence type="ECO:0000259" key="6">
    <source>
        <dbReference type="Pfam" id="PF13193"/>
    </source>
</evidence>
<dbReference type="FunFam" id="3.30.300.30:FF:000007">
    <property type="entry name" value="4-coumarate--CoA ligase 2"/>
    <property type="match status" value="1"/>
</dbReference>
<dbReference type="GO" id="GO:0005524">
    <property type="term" value="F:ATP binding"/>
    <property type="evidence" value="ECO:0007669"/>
    <property type="project" value="UniProtKB-KW"/>
</dbReference>
<gene>
    <name evidence="7" type="ORF">GIS00_09950</name>
</gene>
<dbReference type="Gene3D" id="3.40.50.12780">
    <property type="entry name" value="N-terminal domain of ligase-like"/>
    <property type="match status" value="1"/>
</dbReference>
<evidence type="ECO:0000313" key="8">
    <source>
        <dbReference type="Proteomes" id="UP000460221"/>
    </source>
</evidence>
<dbReference type="InterPro" id="IPR020845">
    <property type="entry name" value="AMP-binding_CS"/>
</dbReference>
<dbReference type="InterPro" id="IPR025110">
    <property type="entry name" value="AMP-bd_C"/>
</dbReference>
<dbReference type="Pfam" id="PF13193">
    <property type="entry name" value="AMP-binding_C"/>
    <property type="match status" value="1"/>
</dbReference>
<dbReference type="AlphaFoldDB" id="A0A7K1FLK4"/>
<dbReference type="GO" id="GO:0016405">
    <property type="term" value="F:CoA-ligase activity"/>
    <property type="evidence" value="ECO:0007669"/>
    <property type="project" value="TreeGrafter"/>
</dbReference>
<keyword evidence="3" id="KW-0547">Nucleotide-binding</keyword>
<dbReference type="FunFam" id="3.40.50.12780:FF:000003">
    <property type="entry name" value="Long-chain-fatty-acid--CoA ligase FadD"/>
    <property type="match status" value="1"/>
</dbReference>
<keyword evidence="8" id="KW-1185">Reference proteome</keyword>
<sequence>MSFRSPMPDVEIPDKSLYDFLFEDLTGNEETVALIDGPSGAETTYAALRAQINALAGGLAARGFASGQVAAVLCPNVPAFVTVFHGILRAGGTATTVNSLYTAHEIADQLKDSKAVLLFTPSMFLPQAEAAAQEAGLDVANIVVIDGSDTVAPERSSLRSLLTSGVPAPEVSIDPATHLAVLPYSSGTTGRAKGVMLTHRNLVANLAQTADCIGVGPADKVLCVLPFFHIYGMNVLMNGGLQHRAALVTMPKFDLPEFLRIIAERQASYLFVAPPIAVALAKHPLVDQYDVSTIRMIFSGAAPLDADLGHAVEQRLGCTLHQGYGMSEMSPVSHCIPQSRDDIPLGTVGLTIPNMECKLVDPATGEEIGVPEAGTSAPGELWCKGPNVMVGYFGNAQATGETLDGDGFLHTGDVATVSSEGYVTIVDRVKELIKYKGYQVPPAELEAVLLGHPGIADAAVVGVIVDGEEIPKAFVVLQAGAELTADDVMAYVAEQVAPHKKVRQVEFIDVVPKSSAGKILRRQLRAAPASV</sequence>
<evidence type="ECO:0000256" key="2">
    <source>
        <dbReference type="ARBA" id="ARBA00022598"/>
    </source>
</evidence>
<dbReference type="InterPro" id="IPR000873">
    <property type="entry name" value="AMP-dep_synth/lig_dom"/>
</dbReference>
<dbReference type="PANTHER" id="PTHR24096">
    <property type="entry name" value="LONG-CHAIN-FATTY-ACID--COA LIGASE"/>
    <property type="match status" value="1"/>
</dbReference>
<comment type="similarity">
    <text evidence="1">Belongs to the ATP-dependent AMP-binding enzyme family.</text>
</comment>
<comment type="caution">
    <text evidence="7">The sequence shown here is derived from an EMBL/GenBank/DDBJ whole genome shotgun (WGS) entry which is preliminary data.</text>
</comment>
<evidence type="ECO:0000256" key="3">
    <source>
        <dbReference type="ARBA" id="ARBA00022741"/>
    </source>
</evidence>
<dbReference type="Gene3D" id="3.30.300.30">
    <property type="match status" value="1"/>
</dbReference>
<name>A0A7K1FLK4_9ACTN</name>
<dbReference type="InterPro" id="IPR045851">
    <property type="entry name" value="AMP-bd_C_sf"/>
</dbReference>
<protein>
    <submittedName>
        <fullName evidence="7">AMP-binding protein</fullName>
    </submittedName>
</protein>
<dbReference type="PROSITE" id="PS00455">
    <property type="entry name" value="AMP_BINDING"/>
    <property type="match status" value="1"/>
</dbReference>
<dbReference type="InterPro" id="IPR042099">
    <property type="entry name" value="ANL_N_sf"/>
</dbReference>
<accession>A0A7K1FLK4</accession>